<keyword evidence="2" id="KW-1185">Reference proteome</keyword>
<protein>
    <recommendedName>
        <fullName evidence="3">TetR family transcriptional regulator</fullName>
    </recommendedName>
</protein>
<evidence type="ECO:0000313" key="1">
    <source>
        <dbReference type="EMBL" id="GGN72876.1"/>
    </source>
</evidence>
<reference evidence="2" key="1">
    <citation type="journal article" date="2019" name="Int. J. Syst. Evol. Microbiol.">
        <title>The Global Catalogue of Microorganisms (GCM) 10K type strain sequencing project: providing services to taxonomists for standard genome sequencing and annotation.</title>
        <authorList>
            <consortium name="The Broad Institute Genomics Platform"/>
            <consortium name="The Broad Institute Genome Sequencing Center for Infectious Disease"/>
            <person name="Wu L."/>
            <person name="Ma J."/>
        </authorList>
    </citation>
    <scope>NUCLEOTIDE SEQUENCE [LARGE SCALE GENOMIC DNA]</scope>
    <source>
        <strain evidence="2">CGMCC 4.7329</strain>
    </source>
</reference>
<dbReference type="Proteomes" id="UP000658127">
    <property type="component" value="Unassembled WGS sequence"/>
</dbReference>
<evidence type="ECO:0008006" key="3">
    <source>
        <dbReference type="Google" id="ProtNLM"/>
    </source>
</evidence>
<evidence type="ECO:0000313" key="2">
    <source>
        <dbReference type="Proteomes" id="UP000658127"/>
    </source>
</evidence>
<organism evidence="1 2">
    <name type="scientific">Nocardia rhizosphaerihabitans</name>
    <dbReference type="NCBI Taxonomy" id="1691570"/>
    <lineage>
        <taxon>Bacteria</taxon>
        <taxon>Bacillati</taxon>
        <taxon>Actinomycetota</taxon>
        <taxon>Actinomycetes</taxon>
        <taxon>Mycobacteriales</taxon>
        <taxon>Nocardiaceae</taxon>
        <taxon>Nocardia</taxon>
    </lineage>
</organism>
<gene>
    <name evidence="1" type="ORF">GCM10011610_14660</name>
</gene>
<dbReference type="EMBL" id="BMNE01000002">
    <property type="protein sequence ID" value="GGN72876.1"/>
    <property type="molecule type" value="Genomic_DNA"/>
</dbReference>
<dbReference type="InterPro" id="IPR036271">
    <property type="entry name" value="Tet_transcr_reg_TetR-rel_C_sf"/>
</dbReference>
<dbReference type="Gene3D" id="1.10.357.10">
    <property type="entry name" value="Tetracycline Repressor, domain 2"/>
    <property type="match status" value="1"/>
</dbReference>
<sequence>MEQILDSLPADDPADPTARLEEFWQRLITSFGDDSALWQANAECLNQALHSPELRTELAAAQELARRGLSEAFGNDSTVGAVIQTMIGGLLMQWLIDPMHAPSAAGLTAGVEALLSRPVGRPIYSAAAAAASASAASVRRRTRRAAATILRSDGSSCQ</sequence>
<proteinExistence type="predicted"/>
<dbReference type="SUPFAM" id="SSF48498">
    <property type="entry name" value="Tetracyclin repressor-like, C-terminal domain"/>
    <property type="match status" value="1"/>
</dbReference>
<accession>A0ABQ2K6S1</accession>
<dbReference type="RefSeq" id="WP_189025385.1">
    <property type="nucleotide sequence ID" value="NZ_BMNE01000002.1"/>
</dbReference>
<name>A0ABQ2K6S1_9NOCA</name>
<comment type="caution">
    <text evidence="1">The sequence shown here is derived from an EMBL/GenBank/DDBJ whole genome shotgun (WGS) entry which is preliminary data.</text>
</comment>